<dbReference type="Gene3D" id="3.10.450.50">
    <property type="match status" value="1"/>
</dbReference>
<dbReference type="RefSeq" id="WP_266336835.1">
    <property type="nucleotide sequence ID" value="NZ_JAPKNK010000001.1"/>
</dbReference>
<proteinExistence type="predicted"/>
<dbReference type="EMBL" id="JAPKNK010000001">
    <property type="protein sequence ID" value="MCX5567859.1"/>
    <property type="molecule type" value="Genomic_DNA"/>
</dbReference>
<dbReference type="Proteomes" id="UP001144805">
    <property type="component" value="Unassembled WGS sequence"/>
</dbReference>
<sequence>MSKPWEEAMQDGLNLSSLRKAVEGNDARALAAFYADDAEIRVIDQDHPPSRPLVLKGKQAIGAMLDDVCNRAMKHHVDDGLVDGSHMAFSETCTYPDGVKVYMSAMLELADGKIRRQTNIQAWDH</sequence>
<dbReference type="AlphaFoldDB" id="A0A9X3IIU8"/>
<gene>
    <name evidence="2" type="ORF">OSH07_01490</name>
</gene>
<dbReference type="SUPFAM" id="SSF54427">
    <property type="entry name" value="NTF2-like"/>
    <property type="match status" value="1"/>
</dbReference>
<comment type="caution">
    <text evidence="2">The sequence shown here is derived from an EMBL/GenBank/DDBJ whole genome shotgun (WGS) entry which is preliminary data.</text>
</comment>
<evidence type="ECO:0000313" key="2">
    <source>
        <dbReference type="EMBL" id="MCX5567859.1"/>
    </source>
</evidence>
<keyword evidence="3" id="KW-1185">Reference proteome</keyword>
<organism evidence="2 3">
    <name type="scientific">Kaistia nematophila</name>
    <dbReference type="NCBI Taxonomy" id="2994654"/>
    <lineage>
        <taxon>Bacteria</taxon>
        <taxon>Pseudomonadati</taxon>
        <taxon>Pseudomonadota</taxon>
        <taxon>Alphaproteobacteria</taxon>
        <taxon>Hyphomicrobiales</taxon>
        <taxon>Kaistiaceae</taxon>
        <taxon>Kaistia</taxon>
    </lineage>
</organism>
<evidence type="ECO:0000313" key="3">
    <source>
        <dbReference type="Proteomes" id="UP001144805"/>
    </source>
</evidence>
<name>A0A9X3IIU8_9HYPH</name>
<dbReference type="InterPro" id="IPR037401">
    <property type="entry name" value="SnoaL-like"/>
</dbReference>
<dbReference type="InterPro" id="IPR032710">
    <property type="entry name" value="NTF2-like_dom_sf"/>
</dbReference>
<accession>A0A9X3IIU8</accession>
<reference evidence="2" key="1">
    <citation type="submission" date="2022-11" db="EMBL/GenBank/DDBJ databases">
        <title>Biodiversity and phylogenetic relationships of bacteria.</title>
        <authorList>
            <person name="Machado R.A.R."/>
            <person name="Bhat A."/>
            <person name="Loulou A."/>
            <person name="Kallel S."/>
        </authorList>
    </citation>
    <scope>NUCLEOTIDE SEQUENCE</scope>
    <source>
        <strain evidence="2">K-TC2</strain>
    </source>
</reference>
<protein>
    <submittedName>
        <fullName evidence="2">Nuclear transport factor 2 family protein</fullName>
    </submittedName>
</protein>
<feature type="domain" description="SnoaL-like" evidence="1">
    <location>
        <begin position="20"/>
        <end position="116"/>
    </location>
</feature>
<dbReference type="Pfam" id="PF12680">
    <property type="entry name" value="SnoaL_2"/>
    <property type="match status" value="1"/>
</dbReference>
<evidence type="ECO:0000259" key="1">
    <source>
        <dbReference type="Pfam" id="PF12680"/>
    </source>
</evidence>